<gene>
    <name evidence="2" type="ORF">JR050_08550</name>
</gene>
<evidence type="ECO:0008006" key="4">
    <source>
        <dbReference type="Google" id="ProtNLM"/>
    </source>
</evidence>
<proteinExistence type="predicted"/>
<evidence type="ECO:0000313" key="3">
    <source>
        <dbReference type="Proteomes" id="UP001518925"/>
    </source>
</evidence>
<keyword evidence="3" id="KW-1185">Reference proteome</keyword>
<name>A0ABS2DH21_9BACI</name>
<protein>
    <recommendedName>
        <fullName evidence="4">Secreted protein</fullName>
    </recommendedName>
</protein>
<accession>A0ABS2DH21</accession>
<dbReference type="EMBL" id="JAFELM010000026">
    <property type="protein sequence ID" value="MBM6617716.1"/>
    <property type="molecule type" value="Genomic_DNA"/>
</dbReference>
<evidence type="ECO:0000256" key="1">
    <source>
        <dbReference type="SAM" id="MobiDB-lite"/>
    </source>
</evidence>
<evidence type="ECO:0000313" key="2">
    <source>
        <dbReference type="EMBL" id="MBM6617716.1"/>
    </source>
</evidence>
<reference evidence="2 3" key="1">
    <citation type="submission" date="2021-02" db="EMBL/GenBank/DDBJ databases">
        <title>Bacillus sp. RD4P76, an endophyte from a halophyte.</title>
        <authorList>
            <person name="Sun J.-Q."/>
        </authorList>
    </citation>
    <scope>NUCLEOTIDE SEQUENCE [LARGE SCALE GENOMIC DNA]</scope>
    <source>
        <strain evidence="2 3">RD4P76</strain>
    </source>
</reference>
<organism evidence="2 3">
    <name type="scientific">Bacillus suaedaesalsae</name>
    <dbReference type="NCBI Taxonomy" id="2810349"/>
    <lineage>
        <taxon>Bacteria</taxon>
        <taxon>Bacillati</taxon>
        <taxon>Bacillota</taxon>
        <taxon>Bacilli</taxon>
        <taxon>Bacillales</taxon>
        <taxon>Bacillaceae</taxon>
        <taxon>Bacillus</taxon>
    </lineage>
</organism>
<comment type="caution">
    <text evidence="2">The sequence shown here is derived from an EMBL/GenBank/DDBJ whole genome shotgun (WGS) entry which is preliminary data.</text>
</comment>
<feature type="region of interest" description="Disordered" evidence="1">
    <location>
        <begin position="29"/>
        <end position="72"/>
    </location>
</feature>
<sequence>MKKWVLSAVGYLVVVILGYTIYSFTASPESPEVQTKHGGHGEEVAGHDAHGSGEESEGHGEHGSHDENSESGVDIDFIADGTQISIQLKDKQGQPLNELDVNHEKLLHLIVVDEHLEQYYHLHPEKTGEGSFEMNKALGEGSYKAFVDIKPTNAGYHVEPIEFTVGEAESEHGHNSLKPDTVFNKTVEGIETNLEVSSFKAGEDITLTFSFKDNVELQPYLGAMGHVVILDETAANFIHVHPVSDSETKFQTNFQEPGIYKLWAEFQIDEKVHTYPFVIEIK</sequence>
<dbReference type="RefSeq" id="WP_204203087.1">
    <property type="nucleotide sequence ID" value="NZ_JAFELM010000026.1"/>
</dbReference>
<dbReference type="Proteomes" id="UP001518925">
    <property type="component" value="Unassembled WGS sequence"/>
</dbReference>
<feature type="compositionally biased region" description="Basic and acidic residues" evidence="1">
    <location>
        <begin position="39"/>
        <end position="68"/>
    </location>
</feature>